<comment type="similarity">
    <text evidence="2">Belongs to the class-V pyridoxal-phosphate-dependent aminotransferase family. NifS/IscS subfamily.</text>
</comment>
<evidence type="ECO:0000259" key="5">
    <source>
        <dbReference type="Pfam" id="PF00266"/>
    </source>
</evidence>
<keyword evidence="6" id="KW-0808">Transferase</keyword>
<dbReference type="Proteomes" id="UP000885797">
    <property type="component" value="Unassembled WGS sequence"/>
</dbReference>
<name>A0A7V2SUZ8_9BACT</name>
<comment type="catalytic activity">
    <reaction evidence="4">
        <text>(sulfur carrier)-H + L-cysteine = (sulfur carrier)-SH + L-alanine</text>
        <dbReference type="Rhea" id="RHEA:43892"/>
        <dbReference type="Rhea" id="RHEA-COMP:14737"/>
        <dbReference type="Rhea" id="RHEA-COMP:14739"/>
        <dbReference type="ChEBI" id="CHEBI:29917"/>
        <dbReference type="ChEBI" id="CHEBI:35235"/>
        <dbReference type="ChEBI" id="CHEBI:57972"/>
        <dbReference type="ChEBI" id="CHEBI:64428"/>
        <dbReference type="EC" id="2.8.1.7"/>
    </reaction>
</comment>
<reference evidence="6" key="1">
    <citation type="journal article" date="2020" name="mSystems">
        <title>Genome- and Community-Level Interaction Insights into Carbon Utilization and Element Cycling Functions of Hydrothermarchaeota in Hydrothermal Sediment.</title>
        <authorList>
            <person name="Zhou Z."/>
            <person name="Liu Y."/>
            <person name="Xu W."/>
            <person name="Pan J."/>
            <person name="Luo Z.H."/>
            <person name="Li M."/>
        </authorList>
    </citation>
    <scope>NUCLEOTIDE SEQUENCE [LARGE SCALE GENOMIC DNA]</scope>
    <source>
        <strain evidence="6">HyVt-503</strain>
    </source>
</reference>
<dbReference type="GO" id="GO:0008483">
    <property type="term" value="F:transaminase activity"/>
    <property type="evidence" value="ECO:0007669"/>
    <property type="project" value="UniProtKB-KW"/>
</dbReference>
<comment type="cofactor">
    <cofactor evidence="1">
        <name>pyridoxal 5'-phosphate</name>
        <dbReference type="ChEBI" id="CHEBI:597326"/>
    </cofactor>
</comment>
<evidence type="ECO:0000256" key="1">
    <source>
        <dbReference type="ARBA" id="ARBA00001933"/>
    </source>
</evidence>
<evidence type="ECO:0000256" key="4">
    <source>
        <dbReference type="ARBA" id="ARBA00050776"/>
    </source>
</evidence>
<keyword evidence="3" id="KW-0663">Pyridoxal phosphate</keyword>
<accession>A0A7V2SUZ8</accession>
<feature type="domain" description="Aminotransferase class V" evidence="5">
    <location>
        <begin position="5"/>
        <end position="130"/>
    </location>
</feature>
<dbReference type="InterPro" id="IPR015424">
    <property type="entry name" value="PyrdxlP-dep_Trfase"/>
</dbReference>
<dbReference type="Pfam" id="PF00266">
    <property type="entry name" value="Aminotran_5"/>
    <property type="match status" value="1"/>
</dbReference>
<proteinExistence type="inferred from homology"/>
<evidence type="ECO:0000313" key="6">
    <source>
        <dbReference type="EMBL" id="HFC46398.1"/>
    </source>
</evidence>
<dbReference type="InterPro" id="IPR000192">
    <property type="entry name" value="Aminotrans_V_dom"/>
</dbReference>
<feature type="non-terminal residue" evidence="6">
    <location>
        <position position="130"/>
    </location>
</feature>
<dbReference type="PANTHER" id="PTHR11601:SF34">
    <property type="entry name" value="CYSTEINE DESULFURASE"/>
    <property type="match status" value="1"/>
</dbReference>
<dbReference type="GO" id="GO:0031071">
    <property type="term" value="F:cysteine desulfurase activity"/>
    <property type="evidence" value="ECO:0007669"/>
    <property type="project" value="UniProtKB-EC"/>
</dbReference>
<dbReference type="PANTHER" id="PTHR11601">
    <property type="entry name" value="CYSTEINE DESULFURYLASE FAMILY MEMBER"/>
    <property type="match status" value="1"/>
</dbReference>
<dbReference type="InterPro" id="IPR015422">
    <property type="entry name" value="PyrdxlP-dep_Trfase_small"/>
</dbReference>
<dbReference type="AlphaFoldDB" id="A0A7V2SUZ8"/>
<comment type="caution">
    <text evidence="6">The sequence shown here is derived from an EMBL/GenBank/DDBJ whole genome shotgun (WGS) entry which is preliminary data.</text>
</comment>
<evidence type="ECO:0000256" key="2">
    <source>
        <dbReference type="ARBA" id="ARBA00006490"/>
    </source>
</evidence>
<dbReference type="EMBL" id="DRND01000068">
    <property type="protein sequence ID" value="HFC46398.1"/>
    <property type="molecule type" value="Genomic_DNA"/>
</dbReference>
<protein>
    <submittedName>
        <fullName evidence="6">Aminotransferase class V-fold PLP-dependent enzyme</fullName>
    </submittedName>
</protein>
<sequence>MEGITYLDHASATPVLPEVKEAMLPYLDELYFNPSVVYDLGTKVKAEVDEAREKVASLIGAEAEEIVFTSSGAEANNMAIKGIPFGNPKKGKRIIVSAIEHHSVLNSARFFERLDYEVTFLPVDHHGVVD</sequence>
<dbReference type="InterPro" id="IPR015421">
    <property type="entry name" value="PyrdxlP-dep_Trfase_major"/>
</dbReference>
<keyword evidence="6" id="KW-0032">Aminotransferase</keyword>
<organism evidence="6">
    <name type="scientific">Dissulfuribacter thermophilus</name>
    <dbReference type="NCBI Taxonomy" id="1156395"/>
    <lineage>
        <taxon>Bacteria</taxon>
        <taxon>Pseudomonadati</taxon>
        <taxon>Thermodesulfobacteriota</taxon>
        <taxon>Dissulfuribacteria</taxon>
        <taxon>Dissulfuribacterales</taxon>
        <taxon>Dissulfuribacteraceae</taxon>
        <taxon>Dissulfuribacter</taxon>
    </lineage>
</organism>
<evidence type="ECO:0000256" key="3">
    <source>
        <dbReference type="ARBA" id="ARBA00022898"/>
    </source>
</evidence>
<dbReference type="SUPFAM" id="SSF53383">
    <property type="entry name" value="PLP-dependent transferases"/>
    <property type="match status" value="1"/>
</dbReference>
<dbReference type="Gene3D" id="3.90.1150.10">
    <property type="entry name" value="Aspartate Aminotransferase, domain 1"/>
    <property type="match status" value="1"/>
</dbReference>
<gene>
    <name evidence="6" type="ORF">ENJ63_00775</name>
</gene>
<dbReference type="Gene3D" id="3.40.640.10">
    <property type="entry name" value="Type I PLP-dependent aspartate aminotransferase-like (Major domain)"/>
    <property type="match status" value="1"/>
</dbReference>